<evidence type="ECO:0000256" key="1">
    <source>
        <dbReference type="ARBA" id="ARBA00023172"/>
    </source>
</evidence>
<evidence type="ECO:0000313" key="3">
    <source>
        <dbReference type="EMBL" id="PWH81197.1"/>
    </source>
</evidence>
<evidence type="ECO:0000313" key="4">
    <source>
        <dbReference type="Proteomes" id="UP000245370"/>
    </source>
</evidence>
<keyword evidence="4" id="KW-1185">Reference proteome</keyword>
<dbReference type="AlphaFoldDB" id="A0A2U2X093"/>
<keyword evidence="1" id="KW-0233">DNA recombination</keyword>
<dbReference type="Proteomes" id="UP000245370">
    <property type="component" value="Unassembled WGS sequence"/>
</dbReference>
<dbReference type="GO" id="GO:0015074">
    <property type="term" value="P:DNA integration"/>
    <property type="evidence" value="ECO:0007669"/>
    <property type="project" value="InterPro"/>
</dbReference>
<dbReference type="InterPro" id="IPR002104">
    <property type="entry name" value="Integrase_catalytic"/>
</dbReference>
<protein>
    <submittedName>
        <fullName evidence="3">Integrase</fullName>
    </submittedName>
</protein>
<dbReference type="InterPro" id="IPR013762">
    <property type="entry name" value="Integrase-like_cat_sf"/>
</dbReference>
<dbReference type="GO" id="GO:0003677">
    <property type="term" value="F:DNA binding"/>
    <property type="evidence" value="ECO:0007669"/>
    <property type="project" value="InterPro"/>
</dbReference>
<name>A0A2U2X093_9FLAO</name>
<dbReference type="EMBL" id="QFRJ01000029">
    <property type="protein sequence ID" value="PWH81197.1"/>
    <property type="molecule type" value="Genomic_DNA"/>
</dbReference>
<dbReference type="Gene3D" id="1.10.443.10">
    <property type="entry name" value="Intergrase catalytic core"/>
    <property type="match status" value="1"/>
</dbReference>
<dbReference type="GO" id="GO:0006310">
    <property type="term" value="P:DNA recombination"/>
    <property type="evidence" value="ECO:0007669"/>
    <property type="project" value="UniProtKB-KW"/>
</dbReference>
<proteinExistence type="predicted"/>
<gene>
    <name evidence="3" type="ORF">DIT68_16105</name>
</gene>
<accession>A0A2U2X093</accession>
<dbReference type="PROSITE" id="PS51898">
    <property type="entry name" value="TYR_RECOMBINASE"/>
    <property type="match status" value="1"/>
</dbReference>
<dbReference type="Pfam" id="PF00589">
    <property type="entry name" value="Phage_integrase"/>
    <property type="match status" value="1"/>
</dbReference>
<dbReference type="SUPFAM" id="SSF56349">
    <property type="entry name" value="DNA breaking-rejoining enzymes"/>
    <property type="match status" value="1"/>
</dbReference>
<reference evidence="3 4" key="2">
    <citation type="submission" date="2018-05" db="EMBL/GenBank/DDBJ databases">
        <authorList>
            <person name="Lanie J.A."/>
            <person name="Ng W.-L."/>
            <person name="Kazmierczak K.M."/>
            <person name="Andrzejewski T.M."/>
            <person name="Davidsen T.M."/>
            <person name="Wayne K.J."/>
            <person name="Tettelin H."/>
            <person name="Glass J.I."/>
            <person name="Rusch D."/>
            <person name="Podicherti R."/>
            <person name="Tsui H.-C.T."/>
            <person name="Winkler M.E."/>
        </authorList>
    </citation>
    <scope>NUCLEOTIDE SEQUENCE [LARGE SCALE GENOMIC DNA]</scope>
    <source>
        <strain evidence="3 4">C305</strain>
    </source>
</reference>
<feature type="domain" description="Tyr recombinase" evidence="2">
    <location>
        <begin position="1"/>
        <end position="47"/>
    </location>
</feature>
<dbReference type="InterPro" id="IPR011010">
    <property type="entry name" value="DNA_brk_join_enz"/>
</dbReference>
<sequence>KKITAHILRHSYATHLLESGLNLLALKDLLGHARIETTLIYLHVSNN</sequence>
<reference evidence="3 4" key="1">
    <citation type="submission" date="2018-05" db="EMBL/GenBank/DDBJ databases">
        <title>Brumimicrobium oceani sp. nov., isolated from coastal sediment.</title>
        <authorList>
            <person name="Kou Y."/>
        </authorList>
    </citation>
    <scope>NUCLEOTIDE SEQUENCE [LARGE SCALE GENOMIC DNA]</scope>
    <source>
        <strain evidence="3 4">C305</strain>
    </source>
</reference>
<organism evidence="3 4">
    <name type="scientific">Brumimicrobium oceani</name>
    <dbReference type="NCBI Taxonomy" id="2100725"/>
    <lineage>
        <taxon>Bacteria</taxon>
        <taxon>Pseudomonadati</taxon>
        <taxon>Bacteroidota</taxon>
        <taxon>Flavobacteriia</taxon>
        <taxon>Flavobacteriales</taxon>
        <taxon>Crocinitomicaceae</taxon>
        <taxon>Brumimicrobium</taxon>
    </lineage>
</organism>
<feature type="non-terminal residue" evidence="3">
    <location>
        <position position="1"/>
    </location>
</feature>
<comment type="caution">
    <text evidence="3">The sequence shown here is derived from an EMBL/GenBank/DDBJ whole genome shotgun (WGS) entry which is preliminary data.</text>
</comment>
<evidence type="ECO:0000259" key="2">
    <source>
        <dbReference type="PROSITE" id="PS51898"/>
    </source>
</evidence>
<dbReference type="OrthoDB" id="9801717at2"/>